<evidence type="ECO:0000313" key="5">
    <source>
        <dbReference type="EMBL" id="MDX8489948.1"/>
    </source>
</evidence>
<dbReference type="Proteomes" id="UP001271249">
    <property type="component" value="Unassembled WGS sequence"/>
</dbReference>
<comment type="caution">
    <text evidence="5">The sequence shown here is derived from an EMBL/GenBank/DDBJ whole genome shotgun (WGS) entry which is preliminary data.</text>
</comment>
<evidence type="ECO:0000256" key="1">
    <source>
        <dbReference type="ARBA" id="ARBA00023015"/>
    </source>
</evidence>
<dbReference type="EMBL" id="JAVIJC010000001">
    <property type="protein sequence ID" value="MDX8489948.1"/>
    <property type="molecule type" value="Genomic_DNA"/>
</dbReference>
<dbReference type="Gene3D" id="1.10.10.60">
    <property type="entry name" value="Homeodomain-like"/>
    <property type="match status" value="1"/>
</dbReference>
<proteinExistence type="predicted"/>
<evidence type="ECO:0000256" key="3">
    <source>
        <dbReference type="ARBA" id="ARBA00023163"/>
    </source>
</evidence>
<keyword evidence="3" id="KW-0804">Transcription</keyword>
<organism evidence="5 6">
    <name type="scientific">Mesorhizobium captivum</name>
    <dbReference type="NCBI Taxonomy" id="3072319"/>
    <lineage>
        <taxon>Bacteria</taxon>
        <taxon>Pseudomonadati</taxon>
        <taxon>Pseudomonadota</taxon>
        <taxon>Alphaproteobacteria</taxon>
        <taxon>Hyphomicrobiales</taxon>
        <taxon>Phyllobacteriaceae</taxon>
        <taxon>Mesorhizobium</taxon>
    </lineage>
</organism>
<feature type="domain" description="HTH araC/xylS-type" evidence="4">
    <location>
        <begin position="170"/>
        <end position="268"/>
    </location>
</feature>
<dbReference type="SMART" id="SM00342">
    <property type="entry name" value="HTH_ARAC"/>
    <property type="match status" value="1"/>
</dbReference>
<sequence>MDGLSETPWPSAGVSFSLRRDQAGPILLPPVGDHRIVVHASRETWSFCTTTGSRHLRQEGDIDLVPAGEEGGYEAESACEALEIRLSPRVLERAAFDMGSGRRSGLDMRHIMQNERIVHLARALESERRAGAPGGQLYADTIGVALATQLVGLTKPATNPPGRLSVDQLKRLYDFVEAHIDRPLTIEVLAHVAGASSSHLRNSFKQATGVTVHRHVVRRRVERARLLLAQGGLSAAEVALAAGFSHQSHMARWMRRELGETPRSLLRKASA</sequence>
<keyword evidence="1" id="KW-0805">Transcription regulation</keyword>
<evidence type="ECO:0000313" key="6">
    <source>
        <dbReference type="Proteomes" id="UP001271249"/>
    </source>
</evidence>
<gene>
    <name evidence="5" type="ORF">RFN29_00015</name>
</gene>
<dbReference type="InterPro" id="IPR050204">
    <property type="entry name" value="AraC_XylS_family_regulators"/>
</dbReference>
<dbReference type="RefSeq" id="WP_320224101.1">
    <property type="nucleotide sequence ID" value="NZ_JAVIJC010000001.1"/>
</dbReference>
<reference evidence="5 6" key="1">
    <citation type="submission" date="2023-08" db="EMBL/GenBank/DDBJ databases">
        <title>Implementing the SeqCode for naming new Mesorhizobium species isolated from Vachellia karroo root nodules.</title>
        <authorList>
            <person name="Van Lill M."/>
        </authorList>
    </citation>
    <scope>NUCLEOTIDE SEQUENCE [LARGE SCALE GENOMIC DNA]</scope>
    <source>
        <strain evidence="5 6">VK22B</strain>
    </source>
</reference>
<dbReference type="Pfam" id="PF12833">
    <property type="entry name" value="HTH_18"/>
    <property type="match status" value="1"/>
</dbReference>
<dbReference type="InterPro" id="IPR009057">
    <property type="entry name" value="Homeodomain-like_sf"/>
</dbReference>
<dbReference type="PANTHER" id="PTHR46796:SF6">
    <property type="entry name" value="ARAC SUBFAMILY"/>
    <property type="match status" value="1"/>
</dbReference>
<name>A0ABU4YT05_9HYPH</name>
<dbReference type="InterPro" id="IPR018060">
    <property type="entry name" value="HTH_AraC"/>
</dbReference>
<accession>A0ABU4YT05</accession>
<keyword evidence="2" id="KW-0238">DNA-binding</keyword>
<evidence type="ECO:0000259" key="4">
    <source>
        <dbReference type="PROSITE" id="PS01124"/>
    </source>
</evidence>
<keyword evidence="6" id="KW-1185">Reference proteome</keyword>
<dbReference type="PROSITE" id="PS01124">
    <property type="entry name" value="HTH_ARAC_FAMILY_2"/>
    <property type="match status" value="1"/>
</dbReference>
<protein>
    <submittedName>
        <fullName evidence="5">AraC family transcriptional regulator</fullName>
    </submittedName>
</protein>
<dbReference type="PANTHER" id="PTHR46796">
    <property type="entry name" value="HTH-TYPE TRANSCRIPTIONAL ACTIVATOR RHAS-RELATED"/>
    <property type="match status" value="1"/>
</dbReference>
<dbReference type="SUPFAM" id="SSF46689">
    <property type="entry name" value="Homeodomain-like"/>
    <property type="match status" value="2"/>
</dbReference>
<evidence type="ECO:0000256" key="2">
    <source>
        <dbReference type="ARBA" id="ARBA00023125"/>
    </source>
</evidence>